<protein>
    <submittedName>
        <fullName evidence="2">Uncharacterized protein</fullName>
    </submittedName>
</protein>
<dbReference type="GO" id="GO:0007096">
    <property type="term" value="P:regulation of exit from mitosis"/>
    <property type="evidence" value="ECO:0007669"/>
    <property type="project" value="InterPro"/>
</dbReference>
<gene>
    <name evidence="2" type="ORF">JG688_00009918</name>
</gene>
<dbReference type="PANTHER" id="PTHR15681">
    <property type="entry name" value="MAD2L1-BINDING PROTEIN"/>
    <property type="match status" value="1"/>
</dbReference>
<feature type="compositionally biased region" description="Polar residues" evidence="1">
    <location>
        <begin position="241"/>
        <end position="252"/>
    </location>
</feature>
<keyword evidence="3" id="KW-1185">Reference proteome</keyword>
<evidence type="ECO:0000313" key="3">
    <source>
        <dbReference type="Proteomes" id="UP000709295"/>
    </source>
</evidence>
<feature type="compositionally biased region" description="Polar residues" evidence="1">
    <location>
        <begin position="123"/>
        <end position="132"/>
    </location>
</feature>
<evidence type="ECO:0000313" key="2">
    <source>
        <dbReference type="EMBL" id="KAG6959806.1"/>
    </source>
</evidence>
<dbReference type="Proteomes" id="UP000709295">
    <property type="component" value="Unassembled WGS sequence"/>
</dbReference>
<accession>A0A8J5IFQ5</accession>
<dbReference type="InterPro" id="IPR009511">
    <property type="entry name" value="MAD1/Cdc20-bound-Mad2-bd"/>
</dbReference>
<organism evidence="2 3">
    <name type="scientific">Phytophthora aleatoria</name>
    <dbReference type="NCBI Taxonomy" id="2496075"/>
    <lineage>
        <taxon>Eukaryota</taxon>
        <taxon>Sar</taxon>
        <taxon>Stramenopiles</taxon>
        <taxon>Oomycota</taxon>
        <taxon>Peronosporomycetes</taxon>
        <taxon>Peronosporales</taxon>
        <taxon>Peronosporaceae</taxon>
        <taxon>Phytophthora</taxon>
    </lineage>
</organism>
<proteinExistence type="predicted"/>
<sequence length="436" mass="49427">MEAIRVTYRTALDSELRTFMTTQLIKYLLFIRGQIPCLYDELLQFVDNYELQQQKPVGGGRRRRLSMSGGIKKAIKCVEAAELLFSVQLDAIFSLRVKRASLISPREAVVVDFDETETKTEDAGSTSSNIDSPHTDQEDMSLEDSQTSTPPSPPMTREKQMRLCAQKLMRAVFTHAVEQFSSALSATKLHVAVLAERQSTRIPGFVPKQQFKLRLPKDKRGARAHYIVICDGADSIPQLQQHDVQHSASEQVSNGSSNNIENGSTVAGTLQSSTTALVSDPGLMWYVLEKPIPGFSEQEMQQGLSPTAFASLEERIAHLNWRKVCNEREIQGTLRFSKQLQERDEFIRAAKSGSKAHRERMQQVIKDEFAKPLPVTPQFYEELTALQREEMLKAQKAAERHMTQLHNIQTKLDAREAQLTRKKEFERKKKELFATT</sequence>
<feature type="region of interest" description="Disordered" evidence="1">
    <location>
        <begin position="114"/>
        <end position="159"/>
    </location>
</feature>
<evidence type="ECO:0000256" key="1">
    <source>
        <dbReference type="SAM" id="MobiDB-lite"/>
    </source>
</evidence>
<reference evidence="2" key="1">
    <citation type="submission" date="2021-01" db="EMBL/GenBank/DDBJ databases">
        <title>Phytophthora aleatoria, a newly-described species from Pinus radiata is distinct from Phytophthora cactorum isolates based on comparative genomics.</title>
        <authorList>
            <person name="Mcdougal R."/>
            <person name="Panda P."/>
            <person name="Williams N."/>
            <person name="Studholme D.J."/>
        </authorList>
    </citation>
    <scope>NUCLEOTIDE SEQUENCE</scope>
    <source>
        <strain evidence="2">NZFS 4037</strain>
    </source>
</reference>
<dbReference type="PANTHER" id="PTHR15681:SF1">
    <property type="entry name" value="MAD2L1-BINDING PROTEIN"/>
    <property type="match status" value="1"/>
</dbReference>
<comment type="caution">
    <text evidence="2">The sequence shown here is derived from an EMBL/GenBank/DDBJ whole genome shotgun (WGS) entry which is preliminary data.</text>
</comment>
<feature type="region of interest" description="Disordered" evidence="1">
    <location>
        <begin position="241"/>
        <end position="260"/>
    </location>
</feature>
<name>A0A8J5IFQ5_9STRA</name>
<dbReference type="AlphaFoldDB" id="A0A8J5IFQ5"/>
<dbReference type="EMBL" id="JAENGY010000595">
    <property type="protein sequence ID" value="KAG6959806.1"/>
    <property type="molecule type" value="Genomic_DNA"/>
</dbReference>
<dbReference type="GO" id="GO:0005634">
    <property type="term" value="C:nucleus"/>
    <property type="evidence" value="ECO:0007669"/>
    <property type="project" value="InterPro"/>
</dbReference>